<dbReference type="EMBL" id="CP000850">
    <property type="protein sequence ID" value="ABV97317.1"/>
    <property type="molecule type" value="Genomic_DNA"/>
</dbReference>
<sequence length="100" mass="10583">MRFASNRSQAGQLMQGHQEWIRRGFDDGVFALVGSIEPEAGGALVAHSISLPQLQDRVDADPFVVEGVVSAEILEITPSLTDTRLAFLLAGGPARPAASP</sequence>
<gene>
    <name evidence="1" type="ordered locus">Sare_1417</name>
</gene>
<dbReference type="SUPFAM" id="SSF54909">
    <property type="entry name" value="Dimeric alpha+beta barrel"/>
    <property type="match status" value="1"/>
</dbReference>
<dbReference type="HOGENOM" id="CLU_110355_6_0_11"/>
<dbReference type="PATRIC" id="fig|391037.6.peg.1443"/>
<evidence type="ECO:0008006" key="2">
    <source>
        <dbReference type="Google" id="ProtNLM"/>
    </source>
</evidence>
<proteinExistence type="predicted"/>
<organism evidence="1">
    <name type="scientific">Salinispora arenicola (strain CNS-205)</name>
    <dbReference type="NCBI Taxonomy" id="391037"/>
    <lineage>
        <taxon>Bacteria</taxon>
        <taxon>Bacillati</taxon>
        <taxon>Actinomycetota</taxon>
        <taxon>Actinomycetes</taxon>
        <taxon>Micromonosporales</taxon>
        <taxon>Micromonosporaceae</taxon>
        <taxon>Salinispora</taxon>
    </lineage>
</organism>
<evidence type="ECO:0000313" key="1">
    <source>
        <dbReference type="EMBL" id="ABV97317.1"/>
    </source>
</evidence>
<dbReference type="STRING" id="391037.Sare_1417"/>
<dbReference type="PANTHER" id="PTHR37828:SF1">
    <property type="entry name" value="YCII-RELATED DOMAIN-CONTAINING PROTEIN"/>
    <property type="match status" value="1"/>
</dbReference>
<dbReference type="OrthoDB" id="9814407at2"/>
<dbReference type="InterPro" id="IPR011008">
    <property type="entry name" value="Dimeric_a/b-barrel"/>
</dbReference>
<dbReference type="eggNOG" id="COG2350">
    <property type="taxonomic scope" value="Bacteria"/>
</dbReference>
<name>A8M7Y3_SALAI</name>
<dbReference type="AlphaFoldDB" id="A8M7Y3"/>
<dbReference type="PANTHER" id="PTHR37828">
    <property type="entry name" value="GSR2449 PROTEIN"/>
    <property type="match status" value="1"/>
</dbReference>
<reference evidence="1" key="1">
    <citation type="submission" date="2007-10" db="EMBL/GenBank/DDBJ databases">
        <title>Complete sequence of Salinispora arenicola CNS-205.</title>
        <authorList>
            <consortium name="US DOE Joint Genome Institute"/>
            <person name="Copeland A."/>
            <person name="Lucas S."/>
            <person name="Lapidus A."/>
            <person name="Barry K."/>
            <person name="Glavina del Rio T."/>
            <person name="Dalin E."/>
            <person name="Tice H."/>
            <person name="Pitluck S."/>
            <person name="Foster B."/>
            <person name="Schmutz J."/>
            <person name="Larimer F."/>
            <person name="Land M."/>
            <person name="Hauser L."/>
            <person name="Kyrpides N."/>
            <person name="Ivanova N."/>
            <person name="Jensen P.R."/>
            <person name="Moore B.S."/>
            <person name="Penn K."/>
            <person name="Jenkins C."/>
            <person name="Udwary D."/>
            <person name="Xiang L."/>
            <person name="Gontang E."/>
            <person name="Richardson P."/>
        </authorList>
    </citation>
    <scope>NUCLEOTIDE SEQUENCE [LARGE SCALE GENOMIC DNA]</scope>
    <source>
        <strain evidence="1">CNS-205</strain>
    </source>
</reference>
<dbReference type="KEGG" id="saq:Sare_1417"/>
<protein>
    <recommendedName>
        <fullName evidence="2">YCII-related domain-containing protein</fullName>
    </recommendedName>
</protein>
<accession>A8M7Y3</accession>